<dbReference type="RefSeq" id="WP_089752830.1">
    <property type="nucleotide sequence ID" value="NZ_FNKL01000001.1"/>
</dbReference>
<protein>
    <recommendedName>
        <fullName evidence="4">C1q domain-containing protein</fullName>
    </recommendedName>
</protein>
<gene>
    <name evidence="2" type="ORF">SAMN05421664_0223</name>
</gene>
<evidence type="ECO:0000256" key="1">
    <source>
        <dbReference type="SAM" id="SignalP"/>
    </source>
</evidence>
<keyword evidence="3" id="KW-1185">Reference proteome</keyword>
<evidence type="ECO:0000313" key="2">
    <source>
        <dbReference type="EMBL" id="SDQ05859.1"/>
    </source>
</evidence>
<feature type="chain" id="PRO_5011793549" description="C1q domain-containing protein" evidence="1">
    <location>
        <begin position="20"/>
        <end position="420"/>
    </location>
</feature>
<proteinExistence type="predicted"/>
<dbReference type="STRING" id="311333.SAMN05421664_0223"/>
<evidence type="ECO:0000313" key="3">
    <source>
        <dbReference type="Proteomes" id="UP000199627"/>
    </source>
</evidence>
<name>A0A1H0XSN9_9FLAO</name>
<dbReference type="Proteomes" id="UP000199627">
    <property type="component" value="Unassembled WGS sequence"/>
</dbReference>
<dbReference type="EMBL" id="FNKL01000001">
    <property type="protein sequence ID" value="SDQ05859.1"/>
    <property type="molecule type" value="Genomic_DNA"/>
</dbReference>
<organism evidence="2 3">
    <name type="scientific">Chryseobacterium soldanellicola</name>
    <dbReference type="NCBI Taxonomy" id="311333"/>
    <lineage>
        <taxon>Bacteria</taxon>
        <taxon>Pseudomonadati</taxon>
        <taxon>Bacteroidota</taxon>
        <taxon>Flavobacteriia</taxon>
        <taxon>Flavobacteriales</taxon>
        <taxon>Weeksellaceae</taxon>
        <taxon>Chryseobacterium group</taxon>
        <taxon>Chryseobacterium</taxon>
    </lineage>
</organism>
<accession>A0A1H0XSN9</accession>
<dbReference type="AlphaFoldDB" id="A0A1H0XSN9"/>
<dbReference type="OrthoDB" id="1340359at2"/>
<evidence type="ECO:0008006" key="4">
    <source>
        <dbReference type="Google" id="ProtNLM"/>
    </source>
</evidence>
<sequence>MKKITFSIVVTLLSATIDAQVGINTTTPHAPLQFQNETVNRKIVMYETANNDHQVYGFGVNPGVLRYQTDAATSDHAFFSAASATASNELMRIKGTGNVGIATSAPLIKLDIIGNSFGMRSGTDYGGWDNIWFNITKNTTSINTSGAEQGLQFNVGSNPSGNYGDGQTLATVATMLPNGNMGVGTTTPQKTLHVNGALQITNELNVGGNATTAGRAGTAGQVLTSNGPGAAPTWNTAGVIPVIPSDVGTVIAINGQLQIAQEIVTRLVDNWTIPVAVSSELAPIQQMTDEIIDNKNKFTGSATTNTFTVESDGVYYVSMNFSLQASSGPATGNFRFGVYDAATGAWVGYAMETLADIKTGQVINLSSNRTLSLVAGRTYTFAVQRNPGSQGVIVMRGTENTAATGNVALPITVFSVKRLK</sequence>
<feature type="signal peptide" evidence="1">
    <location>
        <begin position="1"/>
        <end position="19"/>
    </location>
</feature>
<keyword evidence="1" id="KW-0732">Signal</keyword>
<reference evidence="3" key="1">
    <citation type="submission" date="2016-10" db="EMBL/GenBank/DDBJ databases">
        <authorList>
            <person name="Varghese N."/>
            <person name="Submissions S."/>
        </authorList>
    </citation>
    <scope>NUCLEOTIDE SEQUENCE [LARGE SCALE GENOMIC DNA]</scope>
    <source>
        <strain evidence="3">DSM 17072</strain>
    </source>
</reference>